<dbReference type="RefSeq" id="WP_005816860.1">
    <property type="nucleotide sequence ID" value="NZ_CABKQQ010000060.1"/>
</dbReference>
<dbReference type="PROSITE" id="PS51186">
    <property type="entry name" value="GNAT"/>
    <property type="match status" value="1"/>
</dbReference>
<reference evidence="2" key="1">
    <citation type="submission" date="2014-07" db="EMBL/GenBank/DDBJ databases">
        <authorList>
            <person name="Hornung V.Bastian."/>
        </authorList>
    </citation>
    <scope>NUCLEOTIDE SEQUENCE</scope>
    <source>
        <strain evidence="2">PCE-S</strain>
    </source>
</reference>
<dbReference type="Pfam" id="PF13673">
    <property type="entry name" value="Acetyltransf_10"/>
    <property type="match status" value="1"/>
</dbReference>
<dbReference type="AlphaFoldDB" id="A0A098B0D3"/>
<dbReference type="InterPro" id="IPR016181">
    <property type="entry name" value="Acyl_CoA_acyltransferase"/>
</dbReference>
<dbReference type="Gene3D" id="3.40.630.30">
    <property type="match status" value="1"/>
</dbReference>
<dbReference type="InterPro" id="IPR000182">
    <property type="entry name" value="GNAT_dom"/>
</dbReference>
<reference evidence="3 4" key="2">
    <citation type="submission" date="2015-12" db="EMBL/GenBank/DDBJ databases">
        <title>Draft Genome Sequence of Desulfitobacterium hafniense Strain DH, a Sulfate-reducing Bacterium Isolated from Paddy Soils.</title>
        <authorList>
            <person name="Bao P."/>
            <person name="Zhang X."/>
            <person name="Li G."/>
        </authorList>
    </citation>
    <scope>NUCLEOTIDE SEQUENCE [LARGE SCALE GENOMIC DNA]</scope>
    <source>
        <strain evidence="3 4">DH</strain>
    </source>
</reference>
<proteinExistence type="predicted"/>
<dbReference type="GO" id="GO:0016747">
    <property type="term" value="F:acyltransferase activity, transferring groups other than amino-acyl groups"/>
    <property type="evidence" value="ECO:0007669"/>
    <property type="project" value="InterPro"/>
</dbReference>
<dbReference type="Proteomes" id="UP000054623">
    <property type="component" value="Unassembled WGS sequence"/>
</dbReference>
<evidence type="ECO:0000313" key="3">
    <source>
        <dbReference type="EMBL" id="KTE92362.1"/>
    </source>
</evidence>
<evidence type="ECO:0000313" key="4">
    <source>
        <dbReference type="Proteomes" id="UP000054623"/>
    </source>
</evidence>
<dbReference type="EMBL" id="LK996017">
    <property type="protein sequence ID" value="CDX01331.1"/>
    <property type="molecule type" value="Genomic_DNA"/>
</dbReference>
<keyword evidence="2" id="KW-0808">Transferase</keyword>
<protein>
    <submittedName>
        <fullName evidence="2 3">Acyltransferase</fullName>
    </submittedName>
</protein>
<organism evidence="2">
    <name type="scientific">Desulfitobacterium hafniense</name>
    <name type="common">Desulfitobacterium frappieri</name>
    <dbReference type="NCBI Taxonomy" id="49338"/>
    <lineage>
        <taxon>Bacteria</taxon>
        <taxon>Bacillati</taxon>
        <taxon>Bacillota</taxon>
        <taxon>Clostridia</taxon>
        <taxon>Eubacteriales</taxon>
        <taxon>Desulfitobacteriaceae</taxon>
        <taxon>Desulfitobacterium</taxon>
    </lineage>
</organism>
<name>A0A098B0D3_DESHA</name>
<keyword evidence="2" id="KW-0012">Acyltransferase</keyword>
<accession>A0A098B0D3</accession>
<dbReference type="EMBL" id="LOCK01000015">
    <property type="protein sequence ID" value="KTE92362.1"/>
    <property type="molecule type" value="Genomic_DNA"/>
</dbReference>
<dbReference type="SUPFAM" id="SSF55729">
    <property type="entry name" value="Acyl-CoA N-acyltransferases (Nat)"/>
    <property type="match status" value="1"/>
</dbReference>
<feature type="domain" description="N-acetyltransferase" evidence="1">
    <location>
        <begin position="6"/>
        <end position="146"/>
    </location>
</feature>
<gene>
    <name evidence="3" type="ORF">AT727_19430</name>
    <name evidence="2" type="ORF">DPCES_1444</name>
</gene>
<dbReference type="PATRIC" id="fig|49338.4.peg.1554"/>
<dbReference type="OrthoDB" id="9796171at2"/>
<evidence type="ECO:0000313" key="2">
    <source>
        <dbReference type="EMBL" id="CDX01331.1"/>
    </source>
</evidence>
<sequence length="146" mass="16671">MELIVKRFEELTAEELYEILKIRVAVFVVEQNCPYQEIDGKDKQSFHIYLKDDCGIQAYLRVVDKGVSFNEVSIGRVIAVKRRCGIGSRILSEGIKVAKNRLGAAAIKIEAQTYAKEFYEQQGFKQVSEEFLEDGIPHIQMILDVI</sequence>
<evidence type="ECO:0000259" key="1">
    <source>
        <dbReference type="PROSITE" id="PS51186"/>
    </source>
</evidence>